<dbReference type="Proteomes" id="UP000001996">
    <property type="component" value="Unassembled WGS sequence"/>
</dbReference>
<evidence type="ECO:0000256" key="3">
    <source>
        <dbReference type="SAM" id="MobiDB-lite"/>
    </source>
</evidence>
<dbReference type="GO" id="GO:0005634">
    <property type="term" value="C:nucleus"/>
    <property type="evidence" value="ECO:0007669"/>
    <property type="project" value="TreeGrafter"/>
</dbReference>
<feature type="domain" description="Helicase ATP-binding" evidence="4">
    <location>
        <begin position="360"/>
        <end position="556"/>
    </location>
</feature>
<keyword evidence="1" id="KW-0547">Nucleotide-binding</keyword>
<evidence type="ECO:0000256" key="2">
    <source>
        <dbReference type="ARBA" id="ARBA00022840"/>
    </source>
</evidence>
<evidence type="ECO:0000313" key="6">
    <source>
        <dbReference type="EMBL" id="EDK45473.1"/>
    </source>
</evidence>
<dbReference type="InParanoid" id="A5E215"/>
<dbReference type="InterPro" id="IPR018973">
    <property type="entry name" value="MZB"/>
</dbReference>
<evidence type="ECO:0000259" key="5">
    <source>
        <dbReference type="PROSITE" id="PS51194"/>
    </source>
</evidence>
<proteinExistence type="predicted"/>
<keyword evidence="2" id="KW-0067">ATP-binding</keyword>
<accession>A5E215</accession>
<feature type="compositionally biased region" description="Low complexity" evidence="3">
    <location>
        <begin position="9"/>
        <end position="20"/>
    </location>
</feature>
<dbReference type="AlphaFoldDB" id="A5E215"/>
<dbReference type="GeneID" id="5232274"/>
<dbReference type="CDD" id="cd17923">
    <property type="entry name" value="DEXHc_Hrq1-like"/>
    <property type="match status" value="1"/>
</dbReference>
<evidence type="ECO:0000313" key="7">
    <source>
        <dbReference type="Proteomes" id="UP000001996"/>
    </source>
</evidence>
<dbReference type="eggNOG" id="KOG4150">
    <property type="taxonomic scope" value="Eukaryota"/>
</dbReference>
<name>A5E215_LODEL</name>
<dbReference type="GO" id="GO:0006289">
    <property type="term" value="P:nucleotide-excision repair"/>
    <property type="evidence" value="ECO:0007669"/>
    <property type="project" value="TreeGrafter"/>
</dbReference>
<dbReference type="GO" id="GO:0005524">
    <property type="term" value="F:ATP binding"/>
    <property type="evidence" value="ECO:0007669"/>
    <property type="project" value="UniProtKB-KW"/>
</dbReference>
<dbReference type="VEuPathDB" id="FungiDB:LELG_03652"/>
<dbReference type="InterPro" id="IPR011545">
    <property type="entry name" value="DEAD/DEAH_box_helicase_dom"/>
</dbReference>
<feature type="domain" description="Helicase C-terminal" evidence="5">
    <location>
        <begin position="605"/>
        <end position="770"/>
    </location>
</feature>
<dbReference type="OMA" id="GAVHLHQ"/>
<dbReference type="InterPro" id="IPR027417">
    <property type="entry name" value="P-loop_NTPase"/>
</dbReference>
<dbReference type="OrthoDB" id="18781at2759"/>
<evidence type="ECO:0000259" key="4">
    <source>
        <dbReference type="PROSITE" id="PS51192"/>
    </source>
</evidence>
<dbReference type="PROSITE" id="PS51192">
    <property type="entry name" value="HELICASE_ATP_BIND_1"/>
    <property type="match status" value="1"/>
</dbReference>
<feature type="compositionally biased region" description="Polar residues" evidence="3">
    <location>
        <begin position="21"/>
        <end position="43"/>
    </location>
</feature>
<dbReference type="HOGENOM" id="CLU_000809_1_0_1"/>
<dbReference type="Gene3D" id="3.40.50.300">
    <property type="entry name" value="P-loop containing nucleotide triphosphate hydrolases"/>
    <property type="match status" value="2"/>
</dbReference>
<dbReference type="FunCoup" id="A5E215">
    <property type="interactions" value="92"/>
</dbReference>
<dbReference type="InterPro" id="IPR055227">
    <property type="entry name" value="HRQ1_WHD"/>
</dbReference>
<reference evidence="6 7" key="1">
    <citation type="journal article" date="2009" name="Nature">
        <title>Evolution of pathogenicity and sexual reproduction in eight Candida genomes.</title>
        <authorList>
            <person name="Butler G."/>
            <person name="Rasmussen M.D."/>
            <person name="Lin M.F."/>
            <person name="Santos M.A."/>
            <person name="Sakthikumar S."/>
            <person name="Munro C.A."/>
            <person name="Rheinbay E."/>
            <person name="Grabherr M."/>
            <person name="Forche A."/>
            <person name="Reedy J.L."/>
            <person name="Agrafioti I."/>
            <person name="Arnaud M.B."/>
            <person name="Bates S."/>
            <person name="Brown A.J."/>
            <person name="Brunke S."/>
            <person name="Costanzo M.C."/>
            <person name="Fitzpatrick D.A."/>
            <person name="de Groot P.W."/>
            <person name="Harris D."/>
            <person name="Hoyer L.L."/>
            <person name="Hube B."/>
            <person name="Klis F.M."/>
            <person name="Kodira C."/>
            <person name="Lennard N."/>
            <person name="Logue M.E."/>
            <person name="Martin R."/>
            <person name="Neiman A.M."/>
            <person name="Nikolaou E."/>
            <person name="Quail M.A."/>
            <person name="Quinn J."/>
            <person name="Santos M.C."/>
            <person name="Schmitzberger F.F."/>
            <person name="Sherlock G."/>
            <person name="Shah P."/>
            <person name="Silverstein K.A."/>
            <person name="Skrzypek M.S."/>
            <person name="Soll D."/>
            <person name="Staggs R."/>
            <person name="Stansfield I."/>
            <person name="Stumpf M.P."/>
            <person name="Sudbery P.E."/>
            <person name="Srikantha T."/>
            <person name="Zeng Q."/>
            <person name="Berman J."/>
            <person name="Berriman M."/>
            <person name="Heitman J."/>
            <person name="Gow N.A."/>
            <person name="Lorenz M.C."/>
            <person name="Birren B.W."/>
            <person name="Kellis M."/>
            <person name="Cuomo C.A."/>
        </authorList>
    </citation>
    <scope>NUCLEOTIDE SEQUENCE [LARGE SCALE GENOMIC DNA]</scope>
    <source>
        <strain evidence="7">ATCC 11503 / BCRC 21390 / CBS 2605 / JCM 1781 / NBRC 1676 / NRRL YB-4239</strain>
    </source>
</reference>
<keyword evidence="7" id="KW-1185">Reference proteome</keyword>
<dbReference type="GO" id="GO:0003676">
    <property type="term" value="F:nucleic acid binding"/>
    <property type="evidence" value="ECO:0007669"/>
    <property type="project" value="InterPro"/>
</dbReference>
<dbReference type="SUPFAM" id="SSF52540">
    <property type="entry name" value="P-loop containing nucleoside triphosphate hydrolases"/>
    <property type="match status" value="1"/>
</dbReference>
<gene>
    <name evidence="6" type="ORF">LELG_03652</name>
</gene>
<feature type="region of interest" description="Disordered" evidence="3">
    <location>
        <begin position="1"/>
        <end position="43"/>
    </location>
</feature>
<dbReference type="SMART" id="SM00490">
    <property type="entry name" value="HELICc"/>
    <property type="match status" value="1"/>
</dbReference>
<dbReference type="GO" id="GO:0043138">
    <property type="term" value="F:3'-5' DNA helicase activity"/>
    <property type="evidence" value="ECO:0007669"/>
    <property type="project" value="TreeGrafter"/>
</dbReference>
<dbReference type="PANTHER" id="PTHR47957:SF3">
    <property type="entry name" value="ATP-DEPENDENT HELICASE HRQ1"/>
    <property type="match status" value="1"/>
</dbReference>
<organism evidence="6 7">
    <name type="scientific">Lodderomyces elongisporus (strain ATCC 11503 / CBS 2605 / JCM 1781 / NBRC 1676 / NRRL YB-4239)</name>
    <name type="common">Yeast</name>
    <name type="synonym">Saccharomyces elongisporus</name>
    <dbReference type="NCBI Taxonomy" id="379508"/>
    <lineage>
        <taxon>Eukaryota</taxon>
        <taxon>Fungi</taxon>
        <taxon>Dikarya</taxon>
        <taxon>Ascomycota</taxon>
        <taxon>Saccharomycotina</taxon>
        <taxon>Pichiomycetes</taxon>
        <taxon>Debaryomycetaceae</taxon>
        <taxon>Candida/Lodderomyces clade</taxon>
        <taxon>Lodderomyces</taxon>
    </lineage>
</organism>
<dbReference type="PANTHER" id="PTHR47957">
    <property type="entry name" value="ATP-DEPENDENT HELICASE HRQ1"/>
    <property type="match status" value="1"/>
</dbReference>
<dbReference type="EMBL" id="CH981527">
    <property type="protein sequence ID" value="EDK45473.1"/>
    <property type="molecule type" value="Genomic_DNA"/>
</dbReference>
<dbReference type="GO" id="GO:0036297">
    <property type="term" value="P:interstrand cross-link repair"/>
    <property type="evidence" value="ECO:0007669"/>
    <property type="project" value="TreeGrafter"/>
</dbReference>
<dbReference type="SMART" id="SM00487">
    <property type="entry name" value="DEXDc"/>
    <property type="match status" value="1"/>
</dbReference>
<dbReference type="Pfam" id="PF09369">
    <property type="entry name" value="MZB"/>
    <property type="match status" value="1"/>
</dbReference>
<sequence length="1183" mass="133665">MSFEPDQGSSSSRNAAPTSSLDLQSPASGSGSTPPQGFTTSSFSTTNDKTQVLTYNTFFQRLITVFHAINTHLTFLLAHSRAVIPSITLLQKFDNSITALELAIFKYLFPEDEIFFDYVDENQIMLTFVEEVEVNQKGYHQTPVADKFEDTPRQSKQILIFDFQDVKIHGIGKVIKGNKRLKKQQEPKEFSTHRRQNFFISSNENIVAPLKKAHITKIIQGRDTLFQQCLQKFILQYKEQNEAAKALEQKAKLLIPEEPHFEDMVQVLEAKETVPVVKTIDKSLISVERMIETLRSSKFYVDQISSEHLLNEAQEARFQQLNASSSEYLHPELSDALFNSKGISIEDGLYTHQALALDELLDDASQSNLIISTLTASGKSLVYQLPILNSILWDITNHVQGRHATALFIFPTKALAQDQIRHFQTFLTHLPSHLTRPIVINTYDGDTPFLERNKIQRDSDILFTNPDTIHASILPNHHFGAWVEFIKALKFVVMDELHVYKGIFGINVGYVMARLNRIKHILCPEGPPIRYVSCSATIANPILHFKTICSLPEDAKVVHIQDDGSAKCEKRLIVWNPPVLMNNAGERGPADSNSNLIPRVSPIAELAKLLLTILTELPGLRVIVFCPIRVVAEMMMREVRTQLQSSQIKQLGISQSDIMSYRGGYSKSDRRIIEKKMFDGQLRAIVATNALELGIDLSDLDVVITCGFPVLKLNLHQQFGRAGRGKLASGSLAIFVPMRSPIDQYYIEHAHELPQRSYEDLCVDSLRDMEHGLLLLERHLQCAAYEHALDKVDDYQWFSQGKTLEQFQKLLAEQLVLDVDEKYKTHPHFMPKPTKLVPIRAIEDETVAIVDITNNRNIVIEEVELLRTTFTVYEGGIFLHQGQPYLVKEFNHKDKYCKVERVNVDWTTSQRDYTDVDPEEVELVKPIKPVHMNQQLDTPAFFGKIQITMKVFGFFKVNRKEEILEVVEVKNPPVIAYAKGCWLNVSKQAIEIIRAKKLSASGGIHAAAHGIMNMLPLHINSARSTTSHAMDFEMATECKAPSKEFKATETKRKRPARLVFYDTKGNRNGSGYSYKTFECIDELIYATFHRTYKCECKWGCPLCIVSATCREQMRVMSKPAAIIILASFLGLNLGKVAEELPDGPEPGMPPVLHNTILDTTAAVKFSPDVKILNIGGESDQGLV</sequence>
<evidence type="ECO:0000256" key="1">
    <source>
        <dbReference type="ARBA" id="ARBA00022741"/>
    </source>
</evidence>
<dbReference type="Pfam" id="PF00270">
    <property type="entry name" value="DEAD"/>
    <property type="match status" value="1"/>
</dbReference>
<dbReference type="Pfam" id="PF22982">
    <property type="entry name" value="WHD_HRQ1"/>
    <property type="match status" value="1"/>
</dbReference>
<protein>
    <submittedName>
        <fullName evidence="6">Uncharacterized protein</fullName>
    </submittedName>
</protein>
<dbReference type="PROSITE" id="PS51194">
    <property type="entry name" value="HELICASE_CTER"/>
    <property type="match status" value="1"/>
</dbReference>
<dbReference type="KEGG" id="lel:PVL30_003131"/>
<dbReference type="Pfam" id="PF00271">
    <property type="entry name" value="Helicase_C"/>
    <property type="match status" value="1"/>
</dbReference>
<dbReference type="CDD" id="cd18797">
    <property type="entry name" value="SF2_C_Hrq"/>
    <property type="match status" value="1"/>
</dbReference>
<dbReference type="InterPro" id="IPR001650">
    <property type="entry name" value="Helicase_C-like"/>
</dbReference>
<dbReference type="InterPro" id="IPR014001">
    <property type="entry name" value="Helicase_ATP-bd"/>
</dbReference>